<dbReference type="InterPro" id="IPR044271">
    <property type="entry name" value="Terminase_large_su_gp19"/>
</dbReference>
<organism evidence="2">
    <name type="scientific">virus sp. ctLGd4</name>
    <dbReference type="NCBI Taxonomy" id="2826800"/>
    <lineage>
        <taxon>Viruses</taxon>
    </lineage>
</organism>
<feature type="domain" description="Terminase large subunit ribonuclease H-like" evidence="1">
    <location>
        <begin position="355"/>
        <end position="462"/>
    </location>
</feature>
<sequence>MKWSEADVQKAREHFWAFVYIVWRSIDLPQPTPIQIDIANYLQNPPKDRIILEGFRGVAKSFLTCAYVVWRLWKERQLKILIVSASGDRADANARFIKRIIQTLPFLSDMIADKGQLDTQNIFDVGGVVPDISPSVKSIGITGQITGTRADILIADDVEVPKNSATQQQRDKLSEAVKEFDAILKPNGQIIYLGTPQTESSLYNTLQDRGYIARIWPVLYPQLSRVEDNYGDSLAPSIWNKLKADHSLEGKPTDPLRFNEEEIAKRSLSYGKAGFALQYMLNTRLSDAEKYPLKVSDLIITNLDMKESSLKWAWAKGREQLLSDIPCTAMAGDYYYSELSRSPETMPYQTTVMAIDPSGRGRDETVYAILKYLNGYLFLMDVGGFKEGYSDLTLTQMANRAKFWNVDVIVPEDNFGDGMFTKLMTPIFNKIHPCGIEPVTNRGQKELRMIDTLEPVMMRHKLIVNRPVVEQDFKVFQQDYHYSLIYQMTRLCRDKNALSHDDRLDALTIGVSYFMERMDVDEDSQLTELTAEQLEDWLNESVLPNYTNSSHNNRCIKAIRELRDN</sequence>
<dbReference type="GO" id="GO:0005524">
    <property type="term" value="F:ATP binding"/>
    <property type="evidence" value="ECO:0007669"/>
    <property type="project" value="InterPro"/>
</dbReference>
<proteinExistence type="inferred from homology"/>
<dbReference type="Pfam" id="PF22530">
    <property type="entry name" value="Terminase-T7_RNaseH-like"/>
    <property type="match status" value="1"/>
</dbReference>
<dbReference type="NCBIfam" id="NF033889">
    <property type="entry name" value="termin_lrg_T7"/>
    <property type="match status" value="1"/>
</dbReference>
<reference evidence="2" key="1">
    <citation type="journal article" date="2021" name="Proc. Natl. Acad. Sci. U.S.A.">
        <title>A Catalog of Tens of Thousands of Viruses from Human Metagenomes Reveals Hidden Associations with Chronic Diseases.</title>
        <authorList>
            <person name="Tisza M.J."/>
            <person name="Buck C.B."/>
        </authorList>
    </citation>
    <scope>NUCLEOTIDE SEQUENCE</scope>
    <source>
        <strain evidence="2">CtLGd4</strain>
    </source>
</reference>
<dbReference type="Gene3D" id="3.40.50.300">
    <property type="entry name" value="P-loop containing nucleotide triphosphate hydrolases"/>
    <property type="match status" value="1"/>
</dbReference>
<name>A0A8S5R8N6_9VIRU</name>
<dbReference type="InterPro" id="IPR047987">
    <property type="entry name" value="Gp19-like_virus"/>
</dbReference>
<evidence type="ECO:0000259" key="1">
    <source>
        <dbReference type="Pfam" id="PF22530"/>
    </source>
</evidence>
<dbReference type="Gene3D" id="3.30.420.240">
    <property type="match status" value="1"/>
</dbReference>
<dbReference type="HAMAP" id="MF_04147">
    <property type="entry name" value="TERL_T7"/>
    <property type="match status" value="1"/>
</dbReference>
<dbReference type="EMBL" id="BK015837">
    <property type="protein sequence ID" value="DAE27397.1"/>
    <property type="molecule type" value="Genomic_DNA"/>
</dbReference>
<protein>
    <submittedName>
        <fullName evidence="2">Terminase</fullName>
    </submittedName>
</protein>
<evidence type="ECO:0000313" key="2">
    <source>
        <dbReference type="EMBL" id="DAE27397.1"/>
    </source>
</evidence>
<dbReference type="InterPro" id="IPR027417">
    <property type="entry name" value="P-loop_NTPase"/>
</dbReference>
<dbReference type="InterPro" id="IPR054762">
    <property type="entry name" value="Gp19_RNaseH-like"/>
</dbReference>
<dbReference type="GO" id="GO:0016887">
    <property type="term" value="F:ATP hydrolysis activity"/>
    <property type="evidence" value="ECO:0007669"/>
    <property type="project" value="InterPro"/>
</dbReference>
<accession>A0A8S5R8N6</accession>
<dbReference type="GO" id="GO:0004519">
    <property type="term" value="F:endonuclease activity"/>
    <property type="evidence" value="ECO:0007669"/>
    <property type="project" value="InterPro"/>
</dbReference>